<dbReference type="InterPro" id="IPR013083">
    <property type="entry name" value="Znf_RING/FYVE/PHD"/>
</dbReference>
<keyword evidence="2 4" id="KW-0479">Metal-binding</keyword>
<evidence type="ECO:0000256" key="5">
    <source>
        <dbReference type="SAM" id="MobiDB-lite"/>
    </source>
</evidence>
<dbReference type="PROSITE" id="PS50143">
    <property type="entry name" value="BIR_REPEAT_2"/>
    <property type="match status" value="3"/>
</dbReference>
<evidence type="ECO:0000313" key="8">
    <source>
        <dbReference type="Proteomes" id="UP000823941"/>
    </source>
</evidence>
<keyword evidence="8" id="KW-1185">Reference proteome</keyword>
<reference evidence="7 8" key="1">
    <citation type="submission" date="2021-06" db="EMBL/GenBank/DDBJ databases">
        <title>A haploid diamondback moth (Plutella xylostella L.) genome assembly resolves 31 chromosomes and identifies a diamide resistance mutation.</title>
        <authorList>
            <person name="Ward C.M."/>
            <person name="Perry K.D."/>
            <person name="Baker G."/>
            <person name="Powis K."/>
            <person name="Heckel D.G."/>
            <person name="Baxter S.W."/>
        </authorList>
    </citation>
    <scope>NUCLEOTIDE SEQUENCE [LARGE SCALE GENOMIC DNA]</scope>
    <source>
        <strain evidence="7 8">LV</strain>
        <tissue evidence="7">Single pupa</tissue>
    </source>
</reference>
<dbReference type="CDD" id="cd00022">
    <property type="entry name" value="BIR"/>
    <property type="match status" value="2"/>
</dbReference>
<dbReference type="SMART" id="SM00184">
    <property type="entry name" value="RING"/>
    <property type="match status" value="1"/>
</dbReference>
<evidence type="ECO:0000313" key="7">
    <source>
        <dbReference type="EMBL" id="KAG7298956.1"/>
    </source>
</evidence>
<dbReference type="PROSITE" id="PS01282">
    <property type="entry name" value="BIR_REPEAT_1"/>
    <property type="match status" value="1"/>
</dbReference>
<feature type="region of interest" description="Disordered" evidence="5">
    <location>
        <begin position="196"/>
        <end position="249"/>
    </location>
</feature>
<dbReference type="Gene3D" id="3.30.40.10">
    <property type="entry name" value="Zinc/RING finger domain, C3HC4 (zinc finger)"/>
    <property type="match status" value="1"/>
</dbReference>
<dbReference type="Proteomes" id="UP000823941">
    <property type="component" value="Chromosome 23"/>
</dbReference>
<evidence type="ECO:0000256" key="1">
    <source>
        <dbReference type="ARBA" id="ARBA00006672"/>
    </source>
</evidence>
<sequence length="605" mass="65796">MNYEANRLNTFSNWPSSAVVDPIRIAKAGFFYTGQGVEVQCFSCGGKISEWNYGDQAMGRHRRLDPDCPFVVDPQGSGNVALVLDQRCPEPTSSRERPSNPLSPMDIVHDYGVTEEDEMYKCDALRLLSFVNWDDSSVSREALVRAGFYHAGGGRLRCAWCGGELASMRRLGALGDPLDVHLRYFPGCSHADRLSAEDAAARARPMTPPPLVPPRPRRSAEETESDDPNSPTYRNKQPQSEGAIHNQRVLSGSGTWRSLGVVGGAGGARHPNKGSIASRLATYTTWPVDRTQTPQDMAEAGFFYTGAEDQVRCFYCDGGLGKWEAGDAPWREHARWFPHCGFLVLVKGQDFVNSCKVKQSSKSIPSDSVMSARRVTGQSGNHSVTESQIAEQMESAIASAALGAGLDAARVRRAIVRRLRYSGIPFTSSEALIDAVLDEQLNEEAWSVTPPATLYARDLLIDTIRRYNTSSQPSWESRPHSRASPPASPRSLTPERRPRAPSPRAAPSTVDGRAANSLAANNVKSPSVQPDGARSPSPEAKPVSLEEENRQLREARLCKVCMDDEVSVVFLPCGHLVSCAACGAGLGACPLCRGKVHALVRAYLA</sequence>
<feature type="region of interest" description="Disordered" evidence="5">
    <location>
        <begin position="469"/>
        <end position="547"/>
    </location>
</feature>
<feature type="domain" description="RING-type" evidence="6">
    <location>
        <begin position="558"/>
        <end position="593"/>
    </location>
</feature>
<evidence type="ECO:0000259" key="6">
    <source>
        <dbReference type="PROSITE" id="PS50089"/>
    </source>
</evidence>
<comment type="similarity">
    <text evidence="1">Belongs to the IAP family.</text>
</comment>
<dbReference type="Pfam" id="PF00653">
    <property type="entry name" value="BIR"/>
    <property type="match status" value="3"/>
</dbReference>
<comment type="caution">
    <text evidence="7">The sequence shown here is derived from an EMBL/GenBank/DDBJ whole genome shotgun (WGS) entry which is preliminary data.</text>
</comment>
<dbReference type="Pfam" id="PF13920">
    <property type="entry name" value="zf-C3HC4_3"/>
    <property type="match status" value="1"/>
</dbReference>
<dbReference type="InterPro" id="IPR001841">
    <property type="entry name" value="Znf_RING"/>
</dbReference>
<evidence type="ECO:0000256" key="2">
    <source>
        <dbReference type="ARBA" id="ARBA00022771"/>
    </source>
</evidence>
<feature type="compositionally biased region" description="Polar residues" evidence="5">
    <location>
        <begin position="518"/>
        <end position="528"/>
    </location>
</feature>
<dbReference type="PANTHER" id="PTHR10044">
    <property type="entry name" value="INHIBITOR OF APOPTOSIS"/>
    <property type="match status" value="1"/>
</dbReference>
<accession>A0ABQ7Q148</accession>
<name>A0ABQ7Q148_PLUXY</name>
<feature type="compositionally biased region" description="Polar residues" evidence="5">
    <location>
        <begin position="228"/>
        <end position="240"/>
    </location>
</feature>
<evidence type="ECO:0000256" key="3">
    <source>
        <dbReference type="ARBA" id="ARBA00022833"/>
    </source>
</evidence>
<keyword evidence="3" id="KW-0862">Zinc</keyword>
<dbReference type="SUPFAM" id="SSF57924">
    <property type="entry name" value="Inhibitor of apoptosis (IAP) repeat"/>
    <property type="match status" value="3"/>
</dbReference>
<organism evidence="7 8">
    <name type="scientific">Plutella xylostella</name>
    <name type="common">Diamondback moth</name>
    <name type="synonym">Plutella maculipennis</name>
    <dbReference type="NCBI Taxonomy" id="51655"/>
    <lineage>
        <taxon>Eukaryota</taxon>
        <taxon>Metazoa</taxon>
        <taxon>Ecdysozoa</taxon>
        <taxon>Arthropoda</taxon>
        <taxon>Hexapoda</taxon>
        <taxon>Insecta</taxon>
        <taxon>Pterygota</taxon>
        <taxon>Neoptera</taxon>
        <taxon>Endopterygota</taxon>
        <taxon>Lepidoptera</taxon>
        <taxon>Glossata</taxon>
        <taxon>Ditrysia</taxon>
        <taxon>Yponomeutoidea</taxon>
        <taxon>Plutellidae</taxon>
        <taxon>Plutella</taxon>
    </lineage>
</organism>
<keyword evidence="2 4" id="KW-0863">Zinc-finger</keyword>
<dbReference type="Gene3D" id="1.10.1170.10">
    <property type="entry name" value="Inhibitor Of Apoptosis Protein (2mihbC-IAP-1), Chain A"/>
    <property type="match status" value="3"/>
</dbReference>
<evidence type="ECO:0000256" key="4">
    <source>
        <dbReference type="PROSITE-ProRule" id="PRU00175"/>
    </source>
</evidence>
<dbReference type="Gene3D" id="1.10.8.10">
    <property type="entry name" value="DNA helicase RuvA subunit, C-terminal domain"/>
    <property type="match status" value="1"/>
</dbReference>
<dbReference type="PANTHER" id="PTHR10044:SF139">
    <property type="entry name" value="DEATH-ASSOCIATED INHIBITOR OF APOPTOSIS 2"/>
    <property type="match status" value="1"/>
</dbReference>
<dbReference type="InterPro" id="IPR001370">
    <property type="entry name" value="BIR_rpt"/>
</dbReference>
<dbReference type="SMART" id="SM00238">
    <property type="entry name" value="BIR"/>
    <property type="match status" value="3"/>
</dbReference>
<dbReference type="EMBL" id="JAHIBW010000023">
    <property type="protein sequence ID" value="KAG7298956.1"/>
    <property type="molecule type" value="Genomic_DNA"/>
</dbReference>
<dbReference type="PROSITE" id="PS50089">
    <property type="entry name" value="ZF_RING_2"/>
    <property type="match status" value="1"/>
</dbReference>
<gene>
    <name evidence="7" type="ORF">JYU34_017422</name>
</gene>
<dbReference type="InterPro" id="IPR050784">
    <property type="entry name" value="IAP"/>
</dbReference>
<protein>
    <recommendedName>
        <fullName evidence="6">RING-type domain-containing protein</fullName>
    </recommendedName>
</protein>
<feature type="compositionally biased region" description="Low complexity" evidence="5">
    <location>
        <begin position="482"/>
        <end position="491"/>
    </location>
</feature>
<proteinExistence type="inferred from homology"/>